<dbReference type="EMBL" id="FRCT01000010">
    <property type="protein sequence ID" value="SHM69426.1"/>
    <property type="molecule type" value="Genomic_DNA"/>
</dbReference>
<protein>
    <submittedName>
        <fullName evidence="3">Tim44-like domain-containing protein</fullName>
    </submittedName>
</protein>
<name>A0A1M7KUZ2_RUMFL</name>
<dbReference type="Pfam" id="PF04280">
    <property type="entry name" value="Tim44"/>
    <property type="match status" value="1"/>
</dbReference>
<evidence type="ECO:0000256" key="1">
    <source>
        <dbReference type="SAM" id="SignalP"/>
    </source>
</evidence>
<dbReference type="SMART" id="SM00978">
    <property type="entry name" value="Tim44"/>
    <property type="match status" value="1"/>
</dbReference>
<organism evidence="3 4">
    <name type="scientific">Ruminococcus flavefaciens</name>
    <dbReference type="NCBI Taxonomy" id="1265"/>
    <lineage>
        <taxon>Bacteria</taxon>
        <taxon>Bacillati</taxon>
        <taxon>Bacillota</taxon>
        <taxon>Clostridia</taxon>
        <taxon>Eubacteriales</taxon>
        <taxon>Oscillospiraceae</taxon>
        <taxon>Ruminococcus</taxon>
    </lineage>
</organism>
<dbReference type="InterPro" id="IPR007379">
    <property type="entry name" value="Tim44-like_dom"/>
</dbReference>
<dbReference type="SUPFAM" id="SSF54427">
    <property type="entry name" value="NTF2-like"/>
    <property type="match status" value="1"/>
</dbReference>
<dbReference type="Proteomes" id="UP000184394">
    <property type="component" value="Unassembled WGS sequence"/>
</dbReference>
<dbReference type="RefSeq" id="WP_072951448.1">
    <property type="nucleotide sequence ID" value="NZ_FRCT01000010.1"/>
</dbReference>
<feature type="signal peptide" evidence="1">
    <location>
        <begin position="1"/>
        <end position="26"/>
    </location>
</feature>
<dbReference type="AlphaFoldDB" id="A0A1M7KUZ2"/>
<evidence type="ECO:0000313" key="4">
    <source>
        <dbReference type="Proteomes" id="UP000184394"/>
    </source>
</evidence>
<dbReference type="InterPro" id="IPR032710">
    <property type="entry name" value="NTF2-like_dom_sf"/>
</dbReference>
<feature type="chain" id="PRO_5011957960" evidence="1">
    <location>
        <begin position="27"/>
        <end position="200"/>
    </location>
</feature>
<evidence type="ECO:0000259" key="2">
    <source>
        <dbReference type="SMART" id="SM00978"/>
    </source>
</evidence>
<gene>
    <name evidence="3" type="ORF">SAMN04487860_11066</name>
</gene>
<reference evidence="3 4" key="1">
    <citation type="submission" date="2016-11" db="EMBL/GenBank/DDBJ databases">
        <authorList>
            <person name="Jaros S."/>
            <person name="Januszkiewicz K."/>
            <person name="Wedrychowicz H."/>
        </authorList>
    </citation>
    <scope>NUCLEOTIDE SEQUENCE [LARGE SCALE GENOMIC DNA]</scope>
    <source>
        <strain evidence="3 4">Y1</strain>
    </source>
</reference>
<dbReference type="Gene3D" id="3.10.450.240">
    <property type="match status" value="1"/>
</dbReference>
<keyword evidence="1" id="KW-0732">Signal</keyword>
<sequence length="200" mass="22430">MKRLKIFILLLLSSFCLLTMPINAKALDFGNFAGDEDFSYDSDWQKKDISELRPYMTDAFYAQMQRQLDQLKKAGQTNIIRRPAILGNTLLGWRQDSGNDIIIARLQTRLVNYIRDDATGAIISGSEVKEKFMTYEWTLTRTTGVMTASSTGVTAQTCPHCGAQVNINQTAECPYCGCIITTDTFDWAISNITALSQQTK</sequence>
<feature type="domain" description="Tim44-like" evidence="2">
    <location>
        <begin position="27"/>
        <end position="153"/>
    </location>
</feature>
<accession>A0A1M7KUZ2</accession>
<proteinExistence type="predicted"/>
<evidence type="ECO:0000313" key="3">
    <source>
        <dbReference type="EMBL" id="SHM69426.1"/>
    </source>
</evidence>